<evidence type="ECO:0008006" key="5">
    <source>
        <dbReference type="Google" id="ProtNLM"/>
    </source>
</evidence>
<dbReference type="InterPro" id="IPR012340">
    <property type="entry name" value="NA-bd_OB-fold"/>
</dbReference>
<keyword evidence="1 2" id="KW-0238">DNA-binding</keyword>
<dbReference type="SUPFAM" id="SSF50249">
    <property type="entry name" value="Nucleic acid-binding proteins"/>
    <property type="match status" value="1"/>
</dbReference>
<evidence type="ECO:0000256" key="1">
    <source>
        <dbReference type="ARBA" id="ARBA00023125"/>
    </source>
</evidence>
<dbReference type="Proteomes" id="UP001501771">
    <property type="component" value="Unassembled WGS sequence"/>
</dbReference>
<reference evidence="3 4" key="1">
    <citation type="journal article" date="2019" name="Int. J. Syst. Evol. Microbiol.">
        <title>The Global Catalogue of Microorganisms (GCM) 10K type strain sequencing project: providing services to taxonomists for standard genome sequencing and annotation.</title>
        <authorList>
            <consortium name="The Broad Institute Genomics Platform"/>
            <consortium name="The Broad Institute Genome Sequencing Center for Infectious Disease"/>
            <person name="Wu L."/>
            <person name="Ma J."/>
        </authorList>
    </citation>
    <scope>NUCLEOTIDE SEQUENCE [LARGE SCALE GENOMIC DNA]</scope>
    <source>
        <strain evidence="3 4">JCM 16022</strain>
    </source>
</reference>
<dbReference type="PROSITE" id="PS50935">
    <property type="entry name" value="SSB"/>
    <property type="match status" value="1"/>
</dbReference>
<name>A0ABN2ZYV3_9ACTN</name>
<dbReference type="RefSeq" id="WP_344154016.1">
    <property type="nucleotide sequence ID" value="NZ_BAAAQR010000010.1"/>
</dbReference>
<accession>A0ABN2ZYV3</accession>
<dbReference type="Gene3D" id="2.40.50.140">
    <property type="entry name" value="Nucleic acid-binding proteins"/>
    <property type="match status" value="1"/>
</dbReference>
<dbReference type="Pfam" id="PF00436">
    <property type="entry name" value="SSB"/>
    <property type="match status" value="1"/>
</dbReference>
<comment type="caution">
    <text evidence="3">The sequence shown here is derived from an EMBL/GenBank/DDBJ whole genome shotgun (WGS) entry which is preliminary data.</text>
</comment>
<proteinExistence type="predicted"/>
<evidence type="ECO:0000313" key="3">
    <source>
        <dbReference type="EMBL" id="GAA2150143.1"/>
    </source>
</evidence>
<dbReference type="InterPro" id="IPR000424">
    <property type="entry name" value="Primosome_PriB/ssb"/>
</dbReference>
<evidence type="ECO:0000313" key="4">
    <source>
        <dbReference type="Proteomes" id="UP001501771"/>
    </source>
</evidence>
<protein>
    <recommendedName>
        <fullName evidence="5">Single-stranded DNA-binding protein</fullName>
    </recommendedName>
</protein>
<evidence type="ECO:0000256" key="2">
    <source>
        <dbReference type="PROSITE-ProRule" id="PRU00252"/>
    </source>
</evidence>
<dbReference type="EMBL" id="BAAAQR010000010">
    <property type="protein sequence ID" value="GAA2150143.1"/>
    <property type="molecule type" value="Genomic_DNA"/>
</dbReference>
<organism evidence="3 4">
    <name type="scientific">Nocardioides koreensis</name>
    <dbReference type="NCBI Taxonomy" id="433651"/>
    <lineage>
        <taxon>Bacteria</taxon>
        <taxon>Bacillati</taxon>
        <taxon>Actinomycetota</taxon>
        <taxon>Actinomycetes</taxon>
        <taxon>Propionibacteriales</taxon>
        <taxon>Nocardioidaceae</taxon>
        <taxon>Nocardioides</taxon>
    </lineage>
</organism>
<sequence length="125" mass="13488">MSAPTVSKKKESAGRDEAVNEVRLVGRISQSPEERVLPSGDVLWTFRVVVPRTAVRAGSRQVVDALDCAVWGGRVRRSVASWVEGDLVEVTGAVRRRFFRAGGAAASRVEVEVTGGRLIRRATSG</sequence>
<gene>
    <name evidence="3" type="ORF">GCM10009844_30720</name>
</gene>
<keyword evidence="4" id="KW-1185">Reference proteome</keyword>